<feature type="signal peptide" evidence="1">
    <location>
        <begin position="1"/>
        <end position="23"/>
    </location>
</feature>
<proteinExistence type="predicted"/>
<evidence type="ECO:0008006" key="4">
    <source>
        <dbReference type="Google" id="ProtNLM"/>
    </source>
</evidence>
<gene>
    <name evidence="2" type="ORF">DMO17_14945</name>
</gene>
<comment type="caution">
    <text evidence="2">The sequence shown here is derived from an EMBL/GenBank/DDBJ whole genome shotgun (WGS) entry which is preliminary data.</text>
</comment>
<dbReference type="EMBL" id="QJRX01000007">
    <property type="protein sequence ID" value="PYC22754.1"/>
    <property type="molecule type" value="Genomic_DNA"/>
</dbReference>
<reference evidence="2 3" key="1">
    <citation type="submission" date="2018-06" db="EMBL/GenBank/DDBJ databases">
        <title>Pseudomonas diversity within urban Lake Michigan freshwaters.</title>
        <authorList>
            <person name="Batrich M."/>
            <person name="Hatzopoulos T."/>
            <person name="Putonti C."/>
        </authorList>
    </citation>
    <scope>NUCLEOTIDE SEQUENCE [LARGE SCALE GENOMIC DNA]</scope>
    <source>
        <strain evidence="2 3">MB-090714</strain>
    </source>
</reference>
<dbReference type="PROSITE" id="PS51257">
    <property type="entry name" value="PROKAR_LIPOPROTEIN"/>
    <property type="match status" value="1"/>
</dbReference>
<name>A0A2V4KX23_AQUAC</name>
<evidence type="ECO:0000313" key="2">
    <source>
        <dbReference type="EMBL" id="PYC22754.1"/>
    </source>
</evidence>
<dbReference type="AlphaFoldDB" id="A0A2V4KX23"/>
<feature type="chain" id="PRO_5016036669" description="DUF5666 domain-containing protein" evidence="1">
    <location>
        <begin position="24"/>
        <end position="200"/>
    </location>
</feature>
<organism evidence="2 3">
    <name type="scientific">Aquipseudomonas alcaligenes</name>
    <name type="common">Pseudomonas alcaligenes</name>
    <dbReference type="NCBI Taxonomy" id="43263"/>
    <lineage>
        <taxon>Bacteria</taxon>
        <taxon>Pseudomonadati</taxon>
        <taxon>Pseudomonadota</taxon>
        <taxon>Gammaproteobacteria</taxon>
        <taxon>Pseudomonadales</taxon>
        <taxon>Pseudomonadaceae</taxon>
        <taxon>Aquipseudomonas</taxon>
    </lineage>
</organism>
<dbReference type="Proteomes" id="UP000248146">
    <property type="component" value="Unassembled WGS sequence"/>
</dbReference>
<evidence type="ECO:0000313" key="3">
    <source>
        <dbReference type="Proteomes" id="UP000248146"/>
    </source>
</evidence>
<evidence type="ECO:0000256" key="1">
    <source>
        <dbReference type="SAM" id="SignalP"/>
    </source>
</evidence>
<sequence length="200" mass="21431">MSTSRTLCLSLATALLLGCQSNADDDLATDYQRTDAYAEGVPGGAVLETEELLASVSAVDPAKRTFTLRDDLGNQRTLVAPEQMQNFDQLKVGDRVKAVIAQERIVYLRQPGEPAEDGAAGMLATAPLGDKPGMLAAETVEITALVKGMDTTLRTATLQLPDGSERTIKVRPDVEMKTEYLGRQVVLRVTTAVAISVQPQ</sequence>
<keyword evidence="1" id="KW-0732">Signal</keyword>
<dbReference type="RefSeq" id="WP_110683287.1">
    <property type="nucleotide sequence ID" value="NZ_QJRX01000007.1"/>
</dbReference>
<dbReference type="OrthoDB" id="6868511at2"/>
<protein>
    <recommendedName>
        <fullName evidence="4">DUF5666 domain-containing protein</fullName>
    </recommendedName>
</protein>
<accession>A0A2V4KX23</accession>